<dbReference type="PROSITE" id="PS00383">
    <property type="entry name" value="TYR_PHOSPHATASE_1"/>
    <property type="match status" value="1"/>
</dbReference>
<dbReference type="AlphaFoldDB" id="A0A2P6VHU5"/>
<feature type="domain" description="Tyrosine-protein phosphatase" evidence="6">
    <location>
        <begin position="181"/>
        <end position="339"/>
    </location>
</feature>
<evidence type="ECO:0000259" key="7">
    <source>
        <dbReference type="PROSITE" id="PS50056"/>
    </source>
</evidence>
<evidence type="ECO:0000256" key="1">
    <source>
        <dbReference type="ARBA" id="ARBA00007315"/>
    </source>
</evidence>
<evidence type="ECO:0000256" key="4">
    <source>
        <dbReference type="ARBA" id="ARBA00022912"/>
    </source>
</evidence>
<dbReference type="InterPro" id="IPR016130">
    <property type="entry name" value="Tyr_Pase_AS"/>
</dbReference>
<comment type="similarity">
    <text evidence="1">Belongs to the protein-tyrosine phosphatase family. Non-receptor class CDC14 subfamily.</text>
</comment>
<evidence type="ECO:0000313" key="9">
    <source>
        <dbReference type="Proteomes" id="UP000239649"/>
    </source>
</evidence>
<dbReference type="InterPro" id="IPR020422">
    <property type="entry name" value="TYR_PHOSPHATASE_DUAL_dom"/>
</dbReference>
<keyword evidence="4" id="KW-0904">Protein phosphatase</keyword>
<dbReference type="InterPro" id="IPR000387">
    <property type="entry name" value="Tyr_Pase_dom"/>
</dbReference>
<dbReference type="InterPro" id="IPR050561">
    <property type="entry name" value="PTP"/>
</dbReference>
<keyword evidence="3" id="KW-0378">Hydrolase</keyword>
<evidence type="ECO:0000256" key="3">
    <source>
        <dbReference type="ARBA" id="ARBA00022801"/>
    </source>
</evidence>
<dbReference type="PANTHER" id="PTHR23339">
    <property type="entry name" value="TYROSINE SPECIFIC PROTEIN PHOSPHATASE AND DUAL SPECIFICITY PROTEIN PHOSPHATASE"/>
    <property type="match status" value="1"/>
</dbReference>
<feature type="region of interest" description="Disordered" evidence="5">
    <location>
        <begin position="503"/>
        <end position="535"/>
    </location>
</feature>
<evidence type="ECO:0000256" key="5">
    <source>
        <dbReference type="SAM" id="MobiDB-lite"/>
    </source>
</evidence>
<evidence type="ECO:0000256" key="2">
    <source>
        <dbReference type="ARBA" id="ARBA00013064"/>
    </source>
</evidence>
<protein>
    <recommendedName>
        <fullName evidence="2">protein-tyrosine-phosphatase</fullName>
        <ecNumber evidence="2">3.1.3.48</ecNumber>
    </recommendedName>
</protein>
<dbReference type="EC" id="3.1.3.48" evidence="2"/>
<organism evidence="8 9">
    <name type="scientific">Micractinium conductrix</name>
    <dbReference type="NCBI Taxonomy" id="554055"/>
    <lineage>
        <taxon>Eukaryota</taxon>
        <taxon>Viridiplantae</taxon>
        <taxon>Chlorophyta</taxon>
        <taxon>core chlorophytes</taxon>
        <taxon>Trebouxiophyceae</taxon>
        <taxon>Chlorellales</taxon>
        <taxon>Chlorellaceae</taxon>
        <taxon>Chlorella clade</taxon>
        <taxon>Micractinium</taxon>
    </lineage>
</organism>
<dbReference type="SMART" id="SM00404">
    <property type="entry name" value="PTPc_motif"/>
    <property type="match status" value="1"/>
</dbReference>
<dbReference type="STRING" id="554055.A0A2P6VHU5"/>
<reference evidence="8 9" key="1">
    <citation type="journal article" date="2018" name="Plant J.">
        <title>Genome sequences of Chlorella sorokiniana UTEX 1602 and Micractinium conductrix SAG 241.80: implications to maltose excretion by a green alga.</title>
        <authorList>
            <person name="Arriola M.B."/>
            <person name="Velmurugan N."/>
            <person name="Zhang Y."/>
            <person name="Plunkett M.H."/>
            <person name="Hondzo H."/>
            <person name="Barney B.M."/>
        </authorList>
    </citation>
    <scope>NUCLEOTIDE SEQUENCE [LARGE SCALE GENOMIC DNA]</scope>
    <source>
        <strain evidence="8 9">SAG 241.80</strain>
    </source>
</reference>
<dbReference type="Pfam" id="PF22785">
    <property type="entry name" value="Tc-R-P"/>
    <property type="match status" value="1"/>
</dbReference>
<dbReference type="Gene3D" id="3.90.190.10">
    <property type="entry name" value="Protein tyrosine phosphatase superfamily"/>
    <property type="match status" value="2"/>
</dbReference>
<name>A0A2P6VHU5_9CHLO</name>
<dbReference type="InterPro" id="IPR029021">
    <property type="entry name" value="Prot-tyrosine_phosphatase-like"/>
</dbReference>
<dbReference type="GO" id="GO:0004725">
    <property type="term" value="F:protein tyrosine phosphatase activity"/>
    <property type="evidence" value="ECO:0007669"/>
    <property type="project" value="UniProtKB-EC"/>
</dbReference>
<feature type="region of interest" description="Disordered" evidence="5">
    <location>
        <begin position="362"/>
        <end position="402"/>
    </location>
</feature>
<dbReference type="EMBL" id="LHPF02000006">
    <property type="protein sequence ID" value="PSC73661.1"/>
    <property type="molecule type" value="Genomic_DNA"/>
</dbReference>
<sequence length="613" mass="66172">MDAFGADDLRGAAEIIPGRLYFHCLQQPMTLTTAPPNSICVHLDADLIYEPFCADFGPCNLAHTWRFCQRVNELLTRAQGRRVYLLVGSHPHKRSNAAALMGIYCVLHLGMTPAQAYTPLRPLEPFVGFRDASCGVPTYQLPVAQVIAGMYRAKQVGFINWHKGEHFDVEEYEHYEQVENGDLNWIVPGKFMAFSGPSAQPKHFGGWRTYMPEDYIDYFRQHNIKAVVRLNKKMYEASRFTEYGVKHHELYFPDGTCPSEQILLRFLELAERETGALAVHCKAGLGRTGVLICSYMIKHFGFSAEEAMGYIRVCRPGSVIGPQQHYLVHYGPALHQLGEEMRAAKGPAASAGAPGIELRADATAAAQAAPAPRPPAASPHRVAAPQQQVPMRRSPRTSAAQAAAQMARLDVHDEPDYMVSVPSGPSPAPASPNKPAQARGAPVHIHVAAPEVPRAASIKYSAARPPLPASAAASRASTPSKPSAGSLAPSLSLASSLASSLAVTPPAMSPAGQRAPPSSSKRMLAPNGQPRKIPMAMDFNDVAPQDLEDRDAADADSWTLNSRPQLERYTGGSRVGAFAAAAGRGASAFVEAFRSVVGNHRTTYNTRHGGGAH</sequence>
<dbReference type="SUPFAM" id="SSF52799">
    <property type="entry name" value="(Phosphotyrosine protein) phosphatases II"/>
    <property type="match status" value="2"/>
</dbReference>
<keyword evidence="9" id="KW-1185">Reference proteome</keyword>
<feature type="domain" description="Tyrosine specific protein phosphatases" evidence="7">
    <location>
        <begin position="264"/>
        <end position="326"/>
    </location>
</feature>
<dbReference type="FunFam" id="3.90.190.10:FF:000006">
    <property type="entry name" value="Dual specificity protein phosphatase CDC14B"/>
    <property type="match status" value="1"/>
</dbReference>
<dbReference type="CDD" id="cd17657">
    <property type="entry name" value="CDC14_N"/>
    <property type="match status" value="1"/>
</dbReference>
<evidence type="ECO:0000259" key="6">
    <source>
        <dbReference type="PROSITE" id="PS50054"/>
    </source>
</evidence>
<dbReference type="InterPro" id="IPR003595">
    <property type="entry name" value="Tyr_Pase_cat"/>
</dbReference>
<dbReference type="PROSITE" id="PS50054">
    <property type="entry name" value="TYR_PHOSPHATASE_DUAL"/>
    <property type="match status" value="1"/>
</dbReference>
<dbReference type="CDD" id="cd14499">
    <property type="entry name" value="CDC14_C"/>
    <property type="match status" value="1"/>
</dbReference>
<proteinExistence type="inferred from homology"/>
<comment type="caution">
    <text evidence="8">The sequence shown here is derived from an EMBL/GenBank/DDBJ whole genome shotgun (WGS) entry which is preliminary data.</text>
</comment>
<dbReference type="InterPro" id="IPR029260">
    <property type="entry name" value="DSPn"/>
</dbReference>
<dbReference type="OrthoDB" id="266663at2759"/>
<feature type="region of interest" description="Disordered" evidence="5">
    <location>
        <begin position="416"/>
        <end position="441"/>
    </location>
</feature>
<dbReference type="InterPro" id="IPR044506">
    <property type="entry name" value="CDC14_C"/>
</dbReference>
<gene>
    <name evidence="8" type="ORF">C2E20_2876</name>
</gene>
<dbReference type="SMART" id="SM00195">
    <property type="entry name" value="DSPc"/>
    <property type="match status" value="1"/>
</dbReference>
<dbReference type="Pfam" id="PF14671">
    <property type="entry name" value="DSPn"/>
    <property type="match status" value="1"/>
</dbReference>
<evidence type="ECO:0000313" key="8">
    <source>
        <dbReference type="EMBL" id="PSC73661.1"/>
    </source>
</evidence>
<dbReference type="Proteomes" id="UP000239649">
    <property type="component" value="Unassembled WGS sequence"/>
</dbReference>
<dbReference type="PROSITE" id="PS50056">
    <property type="entry name" value="TYR_PHOSPHATASE_2"/>
    <property type="match status" value="1"/>
</dbReference>
<accession>A0A2P6VHU5</accession>